<dbReference type="AlphaFoldDB" id="A0A0D6QX83"/>
<dbReference type="GO" id="GO:0016020">
    <property type="term" value="C:membrane"/>
    <property type="evidence" value="ECO:0007669"/>
    <property type="project" value="UniProtKB-SubCell"/>
</dbReference>
<evidence type="ECO:0000313" key="8">
    <source>
        <dbReference type="EMBL" id="JAG95154.1"/>
    </source>
</evidence>
<keyword evidence="7" id="KW-0813">Transport</keyword>
<reference evidence="8" key="1">
    <citation type="submission" date="2015-03" db="EMBL/GenBank/DDBJ databases">
        <title>A transcriptome of Araucaria cunninghamii, an australian fine timber species.</title>
        <authorList>
            <person name="Jing Yi C.J.Y."/>
            <person name="Yin San L.Y.S."/>
            <person name="Abdul Karim S.S."/>
            <person name="Wan Azmi N.N."/>
            <person name="Hercus R.R."/>
            <person name="Croft L.L."/>
        </authorList>
    </citation>
    <scope>NUCLEOTIDE SEQUENCE</scope>
    <source>
        <strain evidence="8">MI0301</strain>
        <tissue evidence="8">Leaf</tissue>
    </source>
</reference>
<keyword evidence="4 7" id="KW-0812">Transmembrane</keyword>
<keyword evidence="5 7" id="KW-1133">Transmembrane helix</keyword>
<organism evidence="8">
    <name type="scientific">Araucaria cunninghamii</name>
    <name type="common">Hoop pine</name>
    <name type="synonym">Moreton Bay pine</name>
    <dbReference type="NCBI Taxonomy" id="56994"/>
    <lineage>
        <taxon>Eukaryota</taxon>
        <taxon>Viridiplantae</taxon>
        <taxon>Streptophyta</taxon>
        <taxon>Embryophyta</taxon>
        <taxon>Tracheophyta</taxon>
        <taxon>Spermatophyta</taxon>
        <taxon>Pinopsida</taxon>
        <taxon>Pinidae</taxon>
        <taxon>Conifers II</taxon>
        <taxon>Araucariales</taxon>
        <taxon>Araucariaceae</taxon>
        <taxon>Araucaria</taxon>
    </lineage>
</organism>
<evidence type="ECO:0000256" key="5">
    <source>
        <dbReference type="ARBA" id="ARBA00022989"/>
    </source>
</evidence>
<dbReference type="EMBL" id="GCKF01041398">
    <property type="protein sequence ID" value="JAG95154.1"/>
    <property type="molecule type" value="Transcribed_RNA"/>
</dbReference>
<comment type="function">
    <text evidence="1 7">May be involved in both secretory and endocytic intracellular trafficking in the endosomal/prevacuolar compartments.</text>
</comment>
<comment type="subcellular location">
    <subcellularLocation>
        <location evidence="2 7">Membrane</location>
        <topology evidence="2 7">Multi-pass membrane protein</topology>
    </subcellularLocation>
</comment>
<proteinExistence type="inferred from homology"/>
<evidence type="ECO:0000256" key="7">
    <source>
        <dbReference type="RuleBase" id="RU363107"/>
    </source>
</evidence>
<accession>A0A0D6QX83</accession>
<comment type="similarity">
    <text evidence="3 7">Belongs to the PRA1 family.</text>
</comment>
<dbReference type="InterPro" id="IPR004895">
    <property type="entry name" value="Prenylated_rab_accept_PRA1"/>
</dbReference>
<evidence type="ECO:0000256" key="1">
    <source>
        <dbReference type="ARBA" id="ARBA00002501"/>
    </source>
</evidence>
<sequence>MAFSANPLSLCIPQGAFESWLRESGYLEVIDEGSIDSSADGSSKIMSLLSINPFGKLTTEDLCKDAVPWTGEFFDCGLGPAETYSWPTSITQMKLRMEENLKRYTRNYIYLSLVILGCFLYNMPVALLGLVTVFALWDMLRICSNKWGLQKYPFFHQMLVMIARLATAVIMIYCNVALALCWAGIFSFVVLVVHSSLRKLTPLKQSLDNENQDKLELKRK</sequence>
<protein>
    <recommendedName>
        <fullName evidence="7">PRA1 family protein</fullName>
    </recommendedName>
</protein>
<dbReference type="Pfam" id="PF03208">
    <property type="entry name" value="PRA1"/>
    <property type="match status" value="1"/>
</dbReference>
<keyword evidence="6 7" id="KW-0472">Membrane</keyword>
<evidence type="ECO:0000256" key="4">
    <source>
        <dbReference type="ARBA" id="ARBA00022692"/>
    </source>
</evidence>
<feature type="transmembrane region" description="Helical" evidence="7">
    <location>
        <begin position="161"/>
        <end position="194"/>
    </location>
</feature>
<dbReference type="GO" id="GO:0005783">
    <property type="term" value="C:endoplasmic reticulum"/>
    <property type="evidence" value="ECO:0007669"/>
    <property type="project" value="UniProtKB-ARBA"/>
</dbReference>
<evidence type="ECO:0000256" key="3">
    <source>
        <dbReference type="ARBA" id="ARBA00006483"/>
    </source>
</evidence>
<evidence type="ECO:0000256" key="6">
    <source>
        <dbReference type="ARBA" id="ARBA00023136"/>
    </source>
</evidence>
<dbReference type="PANTHER" id="PTHR19317:SF1">
    <property type="entry name" value="PRA1 FAMILY PROTEIN H"/>
    <property type="match status" value="1"/>
</dbReference>
<dbReference type="PANTHER" id="PTHR19317">
    <property type="entry name" value="PRENYLATED RAB ACCEPTOR 1-RELATED"/>
    <property type="match status" value="1"/>
</dbReference>
<dbReference type="GO" id="GO:0005794">
    <property type="term" value="C:Golgi apparatus"/>
    <property type="evidence" value="ECO:0007669"/>
    <property type="project" value="TreeGrafter"/>
</dbReference>
<evidence type="ECO:0000256" key="2">
    <source>
        <dbReference type="ARBA" id="ARBA00004141"/>
    </source>
</evidence>
<name>A0A0D6QX83_ARACU</name>
<feature type="transmembrane region" description="Helical" evidence="7">
    <location>
        <begin position="108"/>
        <end position="137"/>
    </location>
</feature>
<dbReference type="GO" id="GO:0016192">
    <property type="term" value="P:vesicle-mediated transport"/>
    <property type="evidence" value="ECO:0007669"/>
    <property type="project" value="TreeGrafter"/>
</dbReference>